<reference evidence="2 3" key="1">
    <citation type="submission" date="2018-08" db="EMBL/GenBank/DDBJ databases">
        <title>Recombination of ecologically and evolutionarily significant loci maintains genetic cohesion in the Pseudomonas syringae species complex.</title>
        <authorList>
            <person name="Dillon M."/>
            <person name="Thakur S."/>
            <person name="Almeida R.N.D."/>
            <person name="Weir B.S."/>
            <person name="Guttman D.S."/>
        </authorList>
    </citation>
    <scope>NUCLEOTIDE SEQUENCE [LARGE SCALE GENOMIC DNA]</scope>
    <source>
        <strain evidence="2 3">88_10</strain>
    </source>
</reference>
<proteinExistence type="predicted"/>
<dbReference type="GO" id="GO:0003677">
    <property type="term" value="F:DNA binding"/>
    <property type="evidence" value="ECO:0007669"/>
    <property type="project" value="InterPro"/>
</dbReference>
<gene>
    <name evidence="2" type="ORF">APX70_01165</name>
</gene>
<evidence type="ECO:0000259" key="1">
    <source>
        <dbReference type="Pfam" id="PF01420"/>
    </source>
</evidence>
<protein>
    <recommendedName>
        <fullName evidence="1">Type I restriction modification DNA specificity domain-containing protein</fullName>
    </recommendedName>
</protein>
<organism evidence="2 3">
    <name type="scientific">Pseudomonas syringae pv. maculicola</name>
    <dbReference type="NCBI Taxonomy" id="59511"/>
    <lineage>
        <taxon>Bacteria</taxon>
        <taxon>Pseudomonadati</taxon>
        <taxon>Pseudomonadota</taxon>
        <taxon>Gammaproteobacteria</taxon>
        <taxon>Pseudomonadales</taxon>
        <taxon>Pseudomonadaceae</taxon>
        <taxon>Pseudomonas</taxon>
    </lineage>
</organism>
<feature type="non-terminal residue" evidence="2">
    <location>
        <position position="1"/>
    </location>
</feature>
<feature type="domain" description="Type I restriction modification DNA specificity" evidence="1">
    <location>
        <begin position="2"/>
        <end position="125"/>
    </location>
</feature>
<accession>A0A3M2X850</accession>
<dbReference type="Proteomes" id="UP000282378">
    <property type="component" value="Unassembled WGS sequence"/>
</dbReference>
<dbReference type="AlphaFoldDB" id="A0A3M2X850"/>
<sequence>SPYIARSGGGNGVGSFVPHQGFAPPNAGNAITIGVSTSTVFYQPVPFYTSKEIQVLRHHKLTADSGLILVALLREQMGKFQWGNGASLERLKATRIMVPAMVGADGEDVVDWDGLSRYGRALRARVELAINAVL</sequence>
<dbReference type="InterPro" id="IPR000055">
    <property type="entry name" value="Restrct_endonuc_typeI_TRD"/>
</dbReference>
<evidence type="ECO:0000313" key="2">
    <source>
        <dbReference type="EMBL" id="RML59941.1"/>
    </source>
</evidence>
<dbReference type="EMBL" id="RBNL01003024">
    <property type="protein sequence ID" value="RML59941.1"/>
    <property type="molecule type" value="Genomic_DNA"/>
</dbReference>
<dbReference type="Pfam" id="PF01420">
    <property type="entry name" value="Methylase_S"/>
    <property type="match status" value="1"/>
</dbReference>
<evidence type="ECO:0000313" key="3">
    <source>
        <dbReference type="Proteomes" id="UP000282378"/>
    </source>
</evidence>
<name>A0A3M2X850_PSEYM</name>
<comment type="caution">
    <text evidence="2">The sequence shown here is derived from an EMBL/GenBank/DDBJ whole genome shotgun (WGS) entry which is preliminary data.</text>
</comment>